<feature type="compositionally biased region" description="Low complexity" evidence="1">
    <location>
        <begin position="67"/>
        <end position="77"/>
    </location>
</feature>
<sequence length="89" mass="10278">MIDRVWLDENGKYDTVSYILENGHEWAEAVDPDKIEEHLQEVREAKKQNKRKIQGGENEKKKKKQKSANQKSSKVVKGNLKKAVTNAKD</sequence>
<accession>A0ABR1JI39</accession>
<dbReference type="Proteomes" id="UP001498398">
    <property type="component" value="Unassembled WGS sequence"/>
</dbReference>
<feature type="region of interest" description="Disordered" evidence="1">
    <location>
        <begin position="44"/>
        <end position="89"/>
    </location>
</feature>
<protein>
    <submittedName>
        <fullName evidence="2">Uncharacterized protein</fullName>
    </submittedName>
</protein>
<dbReference type="EMBL" id="JBANRG010000016">
    <property type="protein sequence ID" value="KAK7459534.1"/>
    <property type="molecule type" value="Genomic_DNA"/>
</dbReference>
<evidence type="ECO:0000313" key="3">
    <source>
        <dbReference type="Proteomes" id="UP001498398"/>
    </source>
</evidence>
<reference evidence="2 3" key="1">
    <citation type="submission" date="2024-01" db="EMBL/GenBank/DDBJ databases">
        <title>A draft genome for the cacao thread blight pathogen Marasmiellus scandens.</title>
        <authorList>
            <person name="Baruah I.K."/>
            <person name="Leung J."/>
            <person name="Bukari Y."/>
            <person name="Amoako-Attah I."/>
            <person name="Meinhardt L.W."/>
            <person name="Bailey B.A."/>
            <person name="Cohen S.P."/>
        </authorList>
    </citation>
    <scope>NUCLEOTIDE SEQUENCE [LARGE SCALE GENOMIC DNA]</scope>
    <source>
        <strain evidence="2 3">GH-19</strain>
    </source>
</reference>
<gene>
    <name evidence="2" type="ORF">VKT23_009517</name>
</gene>
<organism evidence="2 3">
    <name type="scientific">Marasmiellus scandens</name>
    <dbReference type="NCBI Taxonomy" id="2682957"/>
    <lineage>
        <taxon>Eukaryota</taxon>
        <taxon>Fungi</taxon>
        <taxon>Dikarya</taxon>
        <taxon>Basidiomycota</taxon>
        <taxon>Agaricomycotina</taxon>
        <taxon>Agaricomycetes</taxon>
        <taxon>Agaricomycetidae</taxon>
        <taxon>Agaricales</taxon>
        <taxon>Marasmiineae</taxon>
        <taxon>Omphalotaceae</taxon>
        <taxon>Marasmiellus</taxon>
    </lineage>
</organism>
<proteinExistence type="predicted"/>
<keyword evidence="3" id="KW-1185">Reference proteome</keyword>
<evidence type="ECO:0000313" key="2">
    <source>
        <dbReference type="EMBL" id="KAK7459534.1"/>
    </source>
</evidence>
<comment type="caution">
    <text evidence="2">The sequence shown here is derived from an EMBL/GenBank/DDBJ whole genome shotgun (WGS) entry which is preliminary data.</text>
</comment>
<evidence type="ECO:0000256" key="1">
    <source>
        <dbReference type="SAM" id="MobiDB-lite"/>
    </source>
</evidence>
<name>A0ABR1JI39_9AGAR</name>